<reference evidence="2 3" key="1">
    <citation type="submission" date="2020-11" db="EMBL/GenBank/DDBJ databases">
        <authorList>
            <person name="Kim M.K."/>
        </authorList>
    </citation>
    <scope>NUCLEOTIDE SEQUENCE [LARGE SCALE GENOMIC DNA]</scope>
    <source>
        <strain evidence="2 3">BT662</strain>
    </source>
</reference>
<accession>A0ABS0I7R3</accession>
<keyword evidence="2" id="KW-0255">Endonuclease</keyword>
<keyword evidence="2" id="KW-0378">Hydrolase</keyword>
<sequence length="247" mass="27380">MRPVERGPIPVLADGTTKTVKDYKDWRFDLINQIGKYCSYCNMPLYDSPQVEHVAPKSPVPGLALAWDNMLLACGACNSIKNDRSCSSATHFLPDYHNTHLAFAQAVRSHRKLPASSAAVVVPRPGLPALKFPKASATIALCGLARVEQTATQMRRASDLRWLYRFEACELATRYRAAWDALPAAFEAQFLACLHDLARAIGFFSVWFDSFYDVVPVKQMLIGAFPHTANCFPAPSYDPVVRVTGDL</sequence>
<keyword evidence="3" id="KW-1185">Reference proteome</keyword>
<organism evidence="2 3">
    <name type="scientific">Hymenobacter ruricola</name>
    <dbReference type="NCBI Taxonomy" id="2791023"/>
    <lineage>
        <taxon>Bacteria</taxon>
        <taxon>Pseudomonadati</taxon>
        <taxon>Bacteroidota</taxon>
        <taxon>Cytophagia</taxon>
        <taxon>Cytophagales</taxon>
        <taxon>Hymenobacteraceae</taxon>
        <taxon>Hymenobacter</taxon>
    </lineage>
</organism>
<name>A0ABS0I7R3_9BACT</name>
<evidence type="ECO:0000259" key="1">
    <source>
        <dbReference type="Pfam" id="PF01844"/>
    </source>
</evidence>
<dbReference type="EMBL" id="JADQDM010000010">
    <property type="protein sequence ID" value="MBF9222965.1"/>
    <property type="molecule type" value="Genomic_DNA"/>
</dbReference>
<dbReference type="InterPro" id="IPR002711">
    <property type="entry name" value="HNH"/>
</dbReference>
<comment type="caution">
    <text evidence="2">The sequence shown here is derived from an EMBL/GenBank/DDBJ whole genome shotgun (WGS) entry which is preliminary data.</text>
</comment>
<proteinExistence type="predicted"/>
<dbReference type="Pfam" id="PF01844">
    <property type="entry name" value="HNH"/>
    <property type="match status" value="1"/>
</dbReference>
<evidence type="ECO:0000313" key="2">
    <source>
        <dbReference type="EMBL" id="MBF9222965.1"/>
    </source>
</evidence>
<dbReference type="CDD" id="cd00085">
    <property type="entry name" value="HNHc"/>
    <property type="match status" value="1"/>
</dbReference>
<dbReference type="RefSeq" id="WP_196294411.1">
    <property type="nucleotide sequence ID" value="NZ_JADQDM010000010.1"/>
</dbReference>
<evidence type="ECO:0000313" key="3">
    <source>
        <dbReference type="Proteomes" id="UP000618931"/>
    </source>
</evidence>
<keyword evidence="2" id="KW-0540">Nuclease</keyword>
<protein>
    <submittedName>
        <fullName evidence="2">HNH endonuclease</fullName>
    </submittedName>
</protein>
<gene>
    <name evidence="2" type="ORF">I2H31_17805</name>
</gene>
<dbReference type="Proteomes" id="UP000618931">
    <property type="component" value="Unassembled WGS sequence"/>
</dbReference>
<dbReference type="Gene3D" id="1.10.30.50">
    <property type="match status" value="1"/>
</dbReference>
<dbReference type="InterPro" id="IPR003615">
    <property type="entry name" value="HNH_nuc"/>
</dbReference>
<feature type="domain" description="HNH" evidence="1">
    <location>
        <begin position="38"/>
        <end position="84"/>
    </location>
</feature>
<dbReference type="GO" id="GO:0004519">
    <property type="term" value="F:endonuclease activity"/>
    <property type="evidence" value="ECO:0007669"/>
    <property type="project" value="UniProtKB-KW"/>
</dbReference>